<reference evidence="4" key="1">
    <citation type="submission" date="2023-03" db="EMBL/GenBank/DDBJ databases">
        <authorList>
            <person name="Steffen K."/>
            <person name="Cardenas P."/>
        </authorList>
    </citation>
    <scope>NUCLEOTIDE SEQUENCE</scope>
</reference>
<protein>
    <submittedName>
        <fullName evidence="4">Ankyrin-2</fullName>
    </submittedName>
</protein>
<dbReference type="InterPro" id="IPR036770">
    <property type="entry name" value="Ankyrin_rpt-contain_sf"/>
</dbReference>
<keyword evidence="1" id="KW-0677">Repeat</keyword>
<dbReference type="PANTHER" id="PTHR24173">
    <property type="entry name" value="ANKYRIN REPEAT CONTAINING"/>
    <property type="match status" value="1"/>
</dbReference>
<dbReference type="Gene3D" id="1.25.40.20">
    <property type="entry name" value="Ankyrin repeat-containing domain"/>
    <property type="match status" value="1"/>
</dbReference>
<dbReference type="InterPro" id="IPR002110">
    <property type="entry name" value="Ankyrin_rpt"/>
</dbReference>
<gene>
    <name evidence="4" type="ORF">GBAR_LOCUS22323</name>
</gene>
<keyword evidence="5" id="KW-1185">Reference proteome</keyword>
<comment type="caution">
    <text evidence="4">The sequence shown here is derived from an EMBL/GenBank/DDBJ whole genome shotgun (WGS) entry which is preliminary data.</text>
</comment>
<dbReference type="SUPFAM" id="SSF48403">
    <property type="entry name" value="Ankyrin repeat"/>
    <property type="match status" value="1"/>
</dbReference>
<accession>A0AA35X0V8</accession>
<keyword evidence="2" id="KW-0040">ANK repeat</keyword>
<dbReference type="PANTHER" id="PTHR24173:SF74">
    <property type="entry name" value="ANKYRIN REPEAT DOMAIN-CONTAINING PROTEIN 16"/>
    <property type="match status" value="1"/>
</dbReference>
<evidence type="ECO:0000256" key="2">
    <source>
        <dbReference type="ARBA" id="ARBA00023043"/>
    </source>
</evidence>
<feature type="region of interest" description="Disordered" evidence="3">
    <location>
        <begin position="232"/>
        <end position="252"/>
    </location>
</feature>
<evidence type="ECO:0000256" key="1">
    <source>
        <dbReference type="ARBA" id="ARBA00022737"/>
    </source>
</evidence>
<dbReference type="EMBL" id="CASHTH010003076">
    <property type="protein sequence ID" value="CAI8040029.1"/>
    <property type="molecule type" value="Genomic_DNA"/>
</dbReference>
<sequence length="252" mass="27296">MATAEPISKVCLSSPSAIERLYKSCDGGRGDEVERVLEGRVTQEDRTALANYKSKCGFAPIHCAARGNHTACVEFLINSRDCDVNEKTQFGETPFLIACLSGSLEVARYLYDSGGYGEEDSRGNNVLHYAAASDSAQLLLWLLSIHDFKALIDSPNNEGHTPLHHACALGCTNSLSALLHHNVIVSSLTPSTTHLLHPSSSSHPHTLSHSEVARQLGNSRCYEIVADSATPPPLPRVPTSTPFNREGIYSRN</sequence>
<dbReference type="Pfam" id="PF12796">
    <property type="entry name" value="Ank_2"/>
    <property type="match status" value="2"/>
</dbReference>
<evidence type="ECO:0000256" key="3">
    <source>
        <dbReference type="SAM" id="MobiDB-lite"/>
    </source>
</evidence>
<name>A0AA35X0V8_GEOBA</name>
<evidence type="ECO:0000313" key="5">
    <source>
        <dbReference type="Proteomes" id="UP001174909"/>
    </source>
</evidence>
<proteinExistence type="predicted"/>
<evidence type="ECO:0000313" key="4">
    <source>
        <dbReference type="EMBL" id="CAI8040029.1"/>
    </source>
</evidence>
<dbReference type="AlphaFoldDB" id="A0AA35X0V8"/>
<dbReference type="Proteomes" id="UP001174909">
    <property type="component" value="Unassembled WGS sequence"/>
</dbReference>
<dbReference type="SMART" id="SM00248">
    <property type="entry name" value="ANK"/>
    <property type="match status" value="4"/>
</dbReference>
<organism evidence="4 5">
    <name type="scientific">Geodia barretti</name>
    <name type="common">Barrett's horny sponge</name>
    <dbReference type="NCBI Taxonomy" id="519541"/>
    <lineage>
        <taxon>Eukaryota</taxon>
        <taxon>Metazoa</taxon>
        <taxon>Porifera</taxon>
        <taxon>Demospongiae</taxon>
        <taxon>Heteroscleromorpha</taxon>
        <taxon>Tetractinellida</taxon>
        <taxon>Astrophorina</taxon>
        <taxon>Geodiidae</taxon>
        <taxon>Geodia</taxon>
    </lineage>
</organism>